<proteinExistence type="predicted"/>
<feature type="domain" description="Aminotransferase-like plant mobile" evidence="1">
    <location>
        <begin position="131"/>
        <end position="197"/>
    </location>
</feature>
<comment type="caution">
    <text evidence="2">The sequence shown here is derived from an EMBL/GenBank/DDBJ whole genome shotgun (WGS) entry which is preliminary data.</text>
</comment>
<dbReference type="PANTHER" id="PTHR46033">
    <property type="entry name" value="PROTEIN MAIN-LIKE 2"/>
    <property type="match status" value="1"/>
</dbReference>
<evidence type="ECO:0000313" key="2">
    <source>
        <dbReference type="EMBL" id="KAA3474057.1"/>
    </source>
</evidence>
<accession>A0A5B6VYX9</accession>
<dbReference type="OrthoDB" id="1937804at2759"/>
<reference evidence="3" key="1">
    <citation type="journal article" date="2019" name="Plant Biotechnol. J.">
        <title>Genome sequencing of the Australian wild diploid species Gossypium australe highlights disease resistance and delayed gland morphogenesis.</title>
        <authorList>
            <person name="Cai Y."/>
            <person name="Cai X."/>
            <person name="Wang Q."/>
            <person name="Wang P."/>
            <person name="Zhang Y."/>
            <person name="Cai C."/>
            <person name="Xu Y."/>
            <person name="Wang K."/>
            <person name="Zhou Z."/>
            <person name="Wang C."/>
            <person name="Geng S."/>
            <person name="Li B."/>
            <person name="Dong Q."/>
            <person name="Hou Y."/>
            <person name="Wang H."/>
            <person name="Ai P."/>
            <person name="Liu Z."/>
            <person name="Yi F."/>
            <person name="Sun M."/>
            <person name="An G."/>
            <person name="Cheng J."/>
            <person name="Zhang Y."/>
            <person name="Shi Q."/>
            <person name="Xie Y."/>
            <person name="Shi X."/>
            <person name="Chang Y."/>
            <person name="Huang F."/>
            <person name="Chen Y."/>
            <person name="Hong S."/>
            <person name="Mi L."/>
            <person name="Sun Q."/>
            <person name="Zhang L."/>
            <person name="Zhou B."/>
            <person name="Peng R."/>
            <person name="Zhang X."/>
            <person name="Liu F."/>
        </authorList>
    </citation>
    <scope>NUCLEOTIDE SEQUENCE [LARGE SCALE GENOMIC DNA]</scope>
    <source>
        <strain evidence="3">cv. PA1801</strain>
    </source>
</reference>
<gene>
    <name evidence="2" type="ORF">EPI10_024386</name>
</gene>
<dbReference type="EMBL" id="SMMG02000005">
    <property type="protein sequence ID" value="KAA3474057.1"/>
    <property type="molecule type" value="Genomic_DNA"/>
</dbReference>
<evidence type="ECO:0000313" key="3">
    <source>
        <dbReference type="Proteomes" id="UP000325315"/>
    </source>
</evidence>
<protein>
    <submittedName>
        <fullName evidence="2">Serine/threonine-protein phosphatase 7 long form-like protein</fullName>
    </submittedName>
</protein>
<dbReference type="AlphaFoldDB" id="A0A5B6VYX9"/>
<name>A0A5B6VYX9_9ROSI</name>
<dbReference type="PANTHER" id="PTHR46033:SF8">
    <property type="entry name" value="PROTEIN MAINTENANCE OF MERISTEMS-LIKE"/>
    <property type="match status" value="1"/>
</dbReference>
<sequence length="205" mass="23512">MNAEMYSRDLEIFRVQEYIDRRSGLPPRLYIVDLQNSVCERNLNVEQFIDEIYTLQCTLRIWGNEFPIMPDVSNWEVPLPTFEMVPDRSLRRHPKGWHRNGLALAGTRGKKKESEMTGLRNELALISELRANLISALVERWCPKTHTFHLLYGEVTITLQDVAVQLGLSINGEAVTRLGKVPDLWGICARLLGRVAPNNEEGRLT</sequence>
<dbReference type="GO" id="GO:0010073">
    <property type="term" value="P:meristem maintenance"/>
    <property type="evidence" value="ECO:0007669"/>
    <property type="project" value="InterPro"/>
</dbReference>
<evidence type="ECO:0000259" key="1">
    <source>
        <dbReference type="Pfam" id="PF10536"/>
    </source>
</evidence>
<keyword evidence="3" id="KW-1185">Reference proteome</keyword>
<dbReference type="InterPro" id="IPR019557">
    <property type="entry name" value="AminoTfrase-like_pln_mobile"/>
</dbReference>
<organism evidence="2 3">
    <name type="scientific">Gossypium australe</name>
    <dbReference type="NCBI Taxonomy" id="47621"/>
    <lineage>
        <taxon>Eukaryota</taxon>
        <taxon>Viridiplantae</taxon>
        <taxon>Streptophyta</taxon>
        <taxon>Embryophyta</taxon>
        <taxon>Tracheophyta</taxon>
        <taxon>Spermatophyta</taxon>
        <taxon>Magnoliopsida</taxon>
        <taxon>eudicotyledons</taxon>
        <taxon>Gunneridae</taxon>
        <taxon>Pentapetalae</taxon>
        <taxon>rosids</taxon>
        <taxon>malvids</taxon>
        <taxon>Malvales</taxon>
        <taxon>Malvaceae</taxon>
        <taxon>Malvoideae</taxon>
        <taxon>Gossypium</taxon>
    </lineage>
</organism>
<dbReference type="InterPro" id="IPR044824">
    <property type="entry name" value="MAIN-like"/>
</dbReference>
<dbReference type="Proteomes" id="UP000325315">
    <property type="component" value="Unassembled WGS sequence"/>
</dbReference>
<dbReference type="Pfam" id="PF10536">
    <property type="entry name" value="PMD"/>
    <property type="match status" value="1"/>
</dbReference>